<comment type="subcellular location">
    <subcellularLocation>
        <location evidence="1">Cell membrane</location>
        <topology evidence="1">Multi-pass membrane protein</topology>
    </subcellularLocation>
</comment>
<dbReference type="SUPFAM" id="SSF81342">
    <property type="entry name" value="Transmembrane di-heme cytochromes"/>
    <property type="match status" value="1"/>
</dbReference>
<evidence type="ECO:0000256" key="6">
    <source>
        <dbReference type="SAM" id="Phobius"/>
    </source>
</evidence>
<evidence type="ECO:0000256" key="5">
    <source>
        <dbReference type="ARBA" id="ARBA00023136"/>
    </source>
</evidence>
<protein>
    <submittedName>
        <fullName evidence="8">Cytochrome b</fullName>
    </submittedName>
</protein>
<dbReference type="EMBL" id="FTOG01000026">
    <property type="protein sequence ID" value="SIT22794.1"/>
    <property type="molecule type" value="Genomic_DNA"/>
</dbReference>
<keyword evidence="9" id="KW-1185">Reference proteome</keyword>
<dbReference type="Pfam" id="PF01292">
    <property type="entry name" value="Ni_hydr_CYTB"/>
    <property type="match status" value="1"/>
</dbReference>
<feature type="transmembrane region" description="Helical" evidence="6">
    <location>
        <begin position="7"/>
        <end position="27"/>
    </location>
</feature>
<gene>
    <name evidence="8" type="ORF">SAMN05421580_1265</name>
</gene>
<proteinExistence type="predicted"/>
<name>A0A1N7QJ47_9RHOB</name>
<reference evidence="9" key="1">
    <citation type="submission" date="2017-01" db="EMBL/GenBank/DDBJ databases">
        <authorList>
            <person name="Varghese N."/>
            <person name="Submissions S."/>
        </authorList>
    </citation>
    <scope>NUCLEOTIDE SEQUENCE [LARGE SCALE GENOMIC DNA]</scope>
    <source>
        <strain evidence="9">DSM 19945</strain>
    </source>
</reference>
<evidence type="ECO:0000256" key="1">
    <source>
        <dbReference type="ARBA" id="ARBA00004651"/>
    </source>
</evidence>
<dbReference type="RefSeq" id="WP_076486559.1">
    <property type="nucleotide sequence ID" value="NZ_FTOG01000026.1"/>
</dbReference>
<dbReference type="STRING" id="453582.SAMN05421580_1265"/>
<dbReference type="Proteomes" id="UP000186221">
    <property type="component" value="Unassembled WGS sequence"/>
</dbReference>
<accession>A0A1N7QJ47</accession>
<dbReference type="Gene3D" id="1.20.950.20">
    <property type="entry name" value="Transmembrane di-heme cytochromes, Chain C"/>
    <property type="match status" value="1"/>
</dbReference>
<keyword evidence="3 6" id="KW-0812">Transmembrane</keyword>
<keyword evidence="2" id="KW-1003">Cell membrane</keyword>
<keyword evidence="4 6" id="KW-1133">Transmembrane helix</keyword>
<dbReference type="PANTHER" id="PTHR30485">
    <property type="entry name" value="NI/FE-HYDROGENASE 1 B-TYPE CYTOCHROME SUBUNIT"/>
    <property type="match status" value="1"/>
</dbReference>
<dbReference type="InterPro" id="IPR051542">
    <property type="entry name" value="Hydrogenase_cytochrome"/>
</dbReference>
<sequence>MIKVWDPVIRIFHWGLAGSFAIAWLSAEEVQPLHEFCGYTAAALVAVRVVWGFVGPRYARFSQFVRGPGAVIAYLKAMIAGRERRHIGHNPAGAAMIVALLIAMAGTAWTGWLMAEAPSQARAMLPALVTPAYADDERDEHHRSGSEGAIKDVHEALANLMLLLVVLHIGGVALASLRHRENLARSMVTGLKRPAEAGDLD</sequence>
<feature type="domain" description="Cytochrome b561 bacterial/Ni-hydrogenase" evidence="7">
    <location>
        <begin position="4"/>
        <end position="190"/>
    </location>
</feature>
<keyword evidence="5 6" id="KW-0472">Membrane</keyword>
<evidence type="ECO:0000313" key="8">
    <source>
        <dbReference type="EMBL" id="SIT22794.1"/>
    </source>
</evidence>
<dbReference type="AlphaFoldDB" id="A0A1N7QJ47"/>
<evidence type="ECO:0000259" key="7">
    <source>
        <dbReference type="Pfam" id="PF01292"/>
    </source>
</evidence>
<feature type="transmembrane region" description="Helical" evidence="6">
    <location>
        <begin position="33"/>
        <end position="54"/>
    </location>
</feature>
<dbReference type="GO" id="GO:0009055">
    <property type="term" value="F:electron transfer activity"/>
    <property type="evidence" value="ECO:0007669"/>
    <property type="project" value="InterPro"/>
</dbReference>
<dbReference type="GO" id="GO:0005886">
    <property type="term" value="C:plasma membrane"/>
    <property type="evidence" value="ECO:0007669"/>
    <property type="project" value="UniProtKB-SubCell"/>
</dbReference>
<evidence type="ECO:0000256" key="3">
    <source>
        <dbReference type="ARBA" id="ARBA00022692"/>
    </source>
</evidence>
<dbReference type="InterPro" id="IPR016174">
    <property type="entry name" value="Di-haem_cyt_TM"/>
</dbReference>
<dbReference type="GO" id="GO:0020037">
    <property type="term" value="F:heme binding"/>
    <property type="evidence" value="ECO:0007669"/>
    <property type="project" value="TreeGrafter"/>
</dbReference>
<evidence type="ECO:0000256" key="4">
    <source>
        <dbReference type="ARBA" id="ARBA00022989"/>
    </source>
</evidence>
<evidence type="ECO:0000313" key="9">
    <source>
        <dbReference type="Proteomes" id="UP000186221"/>
    </source>
</evidence>
<feature type="transmembrane region" description="Helical" evidence="6">
    <location>
        <begin position="156"/>
        <end position="177"/>
    </location>
</feature>
<feature type="transmembrane region" description="Helical" evidence="6">
    <location>
        <begin position="92"/>
        <end position="115"/>
    </location>
</feature>
<organism evidence="8 9">
    <name type="scientific">Rhodobacter aestuarii</name>
    <dbReference type="NCBI Taxonomy" id="453582"/>
    <lineage>
        <taxon>Bacteria</taxon>
        <taxon>Pseudomonadati</taxon>
        <taxon>Pseudomonadota</taxon>
        <taxon>Alphaproteobacteria</taxon>
        <taxon>Rhodobacterales</taxon>
        <taxon>Rhodobacter group</taxon>
        <taxon>Rhodobacter</taxon>
    </lineage>
</organism>
<dbReference type="InterPro" id="IPR011577">
    <property type="entry name" value="Cyt_b561_bac/Ni-Hgenase"/>
</dbReference>
<dbReference type="OrthoDB" id="196472at2"/>
<dbReference type="PANTHER" id="PTHR30485:SF2">
    <property type="entry name" value="BLL0597 PROTEIN"/>
    <property type="match status" value="1"/>
</dbReference>
<dbReference type="GO" id="GO:0022904">
    <property type="term" value="P:respiratory electron transport chain"/>
    <property type="evidence" value="ECO:0007669"/>
    <property type="project" value="InterPro"/>
</dbReference>
<evidence type="ECO:0000256" key="2">
    <source>
        <dbReference type="ARBA" id="ARBA00022475"/>
    </source>
</evidence>